<evidence type="ECO:0000259" key="2">
    <source>
        <dbReference type="Pfam" id="PF00460"/>
    </source>
</evidence>
<proteinExistence type="inferred from homology"/>
<keyword evidence="4" id="KW-1185">Reference proteome</keyword>
<comment type="caution">
    <text evidence="3">The sequence shown here is derived from an EMBL/GenBank/DDBJ whole genome shotgun (WGS) entry which is preliminary data.</text>
</comment>
<gene>
    <name evidence="3" type="ORF">M0L44_14215</name>
</gene>
<comment type="similarity">
    <text evidence="1">Belongs to the flagella basal body rod proteins family.</text>
</comment>
<sequence length="105" mass="10912">MSTLPTIASSGLAAAQARLDASANNIANVATPSYRREDVVQSTRATGGVDAQLRQLDTQGPDGASTDQLTQDVVNQKVALYNFQANVLTLKTEGSMVGSLLNCSA</sequence>
<accession>A0ABT1BQQ3</accession>
<protein>
    <submittedName>
        <fullName evidence="3">Flagellar basal body protein</fullName>
    </submittedName>
</protein>
<dbReference type="PROSITE" id="PS00588">
    <property type="entry name" value="FLAGELLA_BB_ROD"/>
    <property type="match status" value="1"/>
</dbReference>
<evidence type="ECO:0000256" key="1">
    <source>
        <dbReference type="ARBA" id="ARBA00009677"/>
    </source>
</evidence>
<keyword evidence="3" id="KW-0969">Cilium</keyword>
<organism evidence="3 4">
    <name type="scientific">Ideonella oryzae</name>
    <dbReference type="NCBI Taxonomy" id="2937441"/>
    <lineage>
        <taxon>Bacteria</taxon>
        <taxon>Pseudomonadati</taxon>
        <taxon>Pseudomonadota</taxon>
        <taxon>Betaproteobacteria</taxon>
        <taxon>Burkholderiales</taxon>
        <taxon>Sphaerotilaceae</taxon>
        <taxon>Ideonella</taxon>
    </lineage>
</organism>
<keyword evidence="3" id="KW-0966">Cell projection</keyword>
<evidence type="ECO:0000313" key="4">
    <source>
        <dbReference type="Proteomes" id="UP001204851"/>
    </source>
</evidence>
<dbReference type="Pfam" id="PF00460">
    <property type="entry name" value="Flg_bb_rod"/>
    <property type="match status" value="1"/>
</dbReference>
<dbReference type="RefSeq" id="WP_252770415.1">
    <property type="nucleotide sequence ID" value="NZ_JAMXMC010000007.1"/>
</dbReference>
<dbReference type="EMBL" id="JAMXMC010000007">
    <property type="protein sequence ID" value="MCO5977861.1"/>
    <property type="molecule type" value="Genomic_DNA"/>
</dbReference>
<feature type="domain" description="Flagellar basal body rod protein N-terminal" evidence="2">
    <location>
        <begin position="7"/>
        <end position="34"/>
    </location>
</feature>
<evidence type="ECO:0000313" key="3">
    <source>
        <dbReference type="EMBL" id="MCO5977861.1"/>
    </source>
</evidence>
<name>A0ABT1BQQ3_9BURK</name>
<keyword evidence="3" id="KW-0282">Flagellum</keyword>
<dbReference type="InterPro" id="IPR001444">
    <property type="entry name" value="Flag_bb_rod_N"/>
</dbReference>
<reference evidence="3 4" key="1">
    <citation type="submission" date="2022-06" db="EMBL/GenBank/DDBJ databases">
        <title>Ideonella sp. NS12-5 Genome sequencing and assembly.</title>
        <authorList>
            <person name="Jung Y."/>
        </authorList>
    </citation>
    <scope>NUCLEOTIDE SEQUENCE [LARGE SCALE GENOMIC DNA]</scope>
    <source>
        <strain evidence="3 4">NS12-5</strain>
    </source>
</reference>
<dbReference type="InterPro" id="IPR019776">
    <property type="entry name" value="Flagellar_basal_body_rod_CS"/>
</dbReference>
<dbReference type="Proteomes" id="UP001204851">
    <property type="component" value="Unassembled WGS sequence"/>
</dbReference>